<dbReference type="Proteomes" id="UP001470230">
    <property type="component" value="Unassembled WGS sequence"/>
</dbReference>
<dbReference type="EMBL" id="JAPFFF010000012">
    <property type="protein sequence ID" value="KAK8876462.1"/>
    <property type="molecule type" value="Genomic_DNA"/>
</dbReference>
<keyword evidence="4" id="KW-1185">Reference proteome</keyword>
<proteinExistence type="predicted"/>
<keyword evidence="1" id="KW-0175">Coiled coil</keyword>
<name>A0ABR2JEU9_9EUKA</name>
<evidence type="ECO:0000256" key="2">
    <source>
        <dbReference type="SAM" id="MobiDB-lite"/>
    </source>
</evidence>
<sequence>MNRTIRRIDGTLIVPRSQNQNEQETDEEYAKKLKQIIEELEFEKSEYEKFNQHLLKNAKAVYKANKILRVAIEERKAYLSKMKNRYEFSVETLEKAILKNKKISKLYTTYKLRVFILQQINQNDQYASAEMKKFQEELKDIEASVKKLMKKYKGPHKKIRLYLILLSLIYRLDHVNSLFSHQSKNITTKPDIFGSSKKSSYFSDLQSKLKNGEEIKHELSILNIEKTKLPETKTKATYLHNQLNRCQPIYTQVMNLVKKRNIFDDSLLQIEDGVDFDLDLCLTSPRNTANENEFKFEPGENSFTFEDEMIELRRIVAGWDFGYLKDPKRQARHKKFIEKYELIPPGTGKDSNSNDKSKGAGNDENANKNEKTNNSEKPENCEELNDLEKVKNSDESKQYGKIEISDDLDKSKKTQNSEELNDSEKSKKSQKIETIQKLKRSEKVSNSKKNHQGLLDDDIDTNDLEISGLETLLSRLSQRSGNFGKADGLVDVQTSVDPLTIKEAQRDAISKSKNTYDPSIFYTPPKPLSSTWLPATTGRLSNKGNYPIRLTVTLKDIGLEGLDSATPNKAAELRKKEKERQMRIKANTFIETQKK</sequence>
<gene>
    <name evidence="3" type="ORF">M9Y10_006675</name>
</gene>
<organism evidence="3 4">
    <name type="scientific">Tritrichomonas musculus</name>
    <dbReference type="NCBI Taxonomy" id="1915356"/>
    <lineage>
        <taxon>Eukaryota</taxon>
        <taxon>Metamonada</taxon>
        <taxon>Parabasalia</taxon>
        <taxon>Tritrichomonadida</taxon>
        <taxon>Tritrichomonadidae</taxon>
        <taxon>Tritrichomonas</taxon>
    </lineage>
</organism>
<reference evidence="3 4" key="1">
    <citation type="submission" date="2024-04" db="EMBL/GenBank/DDBJ databases">
        <title>Tritrichomonas musculus Genome.</title>
        <authorList>
            <person name="Alves-Ferreira E."/>
            <person name="Grigg M."/>
            <person name="Lorenzi H."/>
            <person name="Galac M."/>
        </authorList>
    </citation>
    <scope>NUCLEOTIDE SEQUENCE [LARGE SCALE GENOMIC DNA]</scope>
    <source>
        <strain evidence="3 4">EAF2021</strain>
    </source>
</reference>
<evidence type="ECO:0000256" key="1">
    <source>
        <dbReference type="SAM" id="Coils"/>
    </source>
</evidence>
<feature type="compositionally biased region" description="Basic and acidic residues" evidence="2">
    <location>
        <begin position="365"/>
        <end position="445"/>
    </location>
</feature>
<feature type="coiled-coil region" evidence="1">
    <location>
        <begin position="19"/>
        <end position="53"/>
    </location>
</feature>
<protein>
    <submittedName>
        <fullName evidence="3">Uncharacterized protein</fullName>
    </submittedName>
</protein>
<evidence type="ECO:0000313" key="3">
    <source>
        <dbReference type="EMBL" id="KAK8876462.1"/>
    </source>
</evidence>
<feature type="region of interest" description="Disordered" evidence="2">
    <location>
        <begin position="342"/>
        <end position="459"/>
    </location>
</feature>
<comment type="caution">
    <text evidence="3">The sequence shown here is derived from an EMBL/GenBank/DDBJ whole genome shotgun (WGS) entry which is preliminary data.</text>
</comment>
<evidence type="ECO:0000313" key="4">
    <source>
        <dbReference type="Proteomes" id="UP001470230"/>
    </source>
</evidence>
<accession>A0ABR2JEU9</accession>